<dbReference type="EMBL" id="PDCK01000043">
    <property type="protein sequence ID" value="PRQ28256.1"/>
    <property type="molecule type" value="Genomic_DNA"/>
</dbReference>
<protein>
    <submittedName>
        <fullName evidence="2">Uncharacterized protein</fullName>
    </submittedName>
</protein>
<dbReference type="Proteomes" id="UP000238479">
    <property type="component" value="Chromosome 5"/>
</dbReference>
<organism evidence="2 3">
    <name type="scientific">Rosa chinensis</name>
    <name type="common">China rose</name>
    <dbReference type="NCBI Taxonomy" id="74649"/>
    <lineage>
        <taxon>Eukaryota</taxon>
        <taxon>Viridiplantae</taxon>
        <taxon>Streptophyta</taxon>
        <taxon>Embryophyta</taxon>
        <taxon>Tracheophyta</taxon>
        <taxon>Spermatophyta</taxon>
        <taxon>Magnoliopsida</taxon>
        <taxon>eudicotyledons</taxon>
        <taxon>Gunneridae</taxon>
        <taxon>Pentapetalae</taxon>
        <taxon>rosids</taxon>
        <taxon>fabids</taxon>
        <taxon>Rosales</taxon>
        <taxon>Rosaceae</taxon>
        <taxon>Rosoideae</taxon>
        <taxon>Rosoideae incertae sedis</taxon>
        <taxon>Rosa</taxon>
    </lineage>
</organism>
<keyword evidence="1" id="KW-0472">Membrane</keyword>
<sequence>MLHCGCCCDNMMDFTWIYSENVVLILIVMYVGTLNTDLNFFVWCGEMFQNLVVIVC</sequence>
<name>A0A2P6Q261_ROSCH</name>
<evidence type="ECO:0000313" key="3">
    <source>
        <dbReference type="Proteomes" id="UP000238479"/>
    </source>
</evidence>
<keyword evidence="1" id="KW-0812">Transmembrane</keyword>
<reference evidence="2 3" key="1">
    <citation type="journal article" date="2018" name="Nat. Genet.">
        <title>The Rosa genome provides new insights in the design of modern roses.</title>
        <authorList>
            <person name="Bendahmane M."/>
        </authorList>
    </citation>
    <scope>NUCLEOTIDE SEQUENCE [LARGE SCALE GENOMIC DNA]</scope>
    <source>
        <strain evidence="3">cv. Old Blush</strain>
    </source>
</reference>
<feature type="transmembrane region" description="Helical" evidence="1">
    <location>
        <begin position="22"/>
        <end position="42"/>
    </location>
</feature>
<evidence type="ECO:0000313" key="2">
    <source>
        <dbReference type="EMBL" id="PRQ28256.1"/>
    </source>
</evidence>
<gene>
    <name evidence="2" type="ORF">RchiOBHm_Chr5g0001101</name>
</gene>
<comment type="caution">
    <text evidence="2">The sequence shown here is derived from an EMBL/GenBank/DDBJ whole genome shotgun (WGS) entry which is preliminary data.</text>
</comment>
<evidence type="ECO:0000256" key="1">
    <source>
        <dbReference type="SAM" id="Phobius"/>
    </source>
</evidence>
<accession>A0A2P6Q261</accession>
<dbReference type="AlphaFoldDB" id="A0A2P6Q261"/>
<keyword evidence="3" id="KW-1185">Reference proteome</keyword>
<keyword evidence="1" id="KW-1133">Transmembrane helix</keyword>
<dbReference type="Gramene" id="PRQ28256">
    <property type="protein sequence ID" value="PRQ28256"/>
    <property type="gene ID" value="RchiOBHm_Chr5g0001101"/>
</dbReference>
<proteinExistence type="predicted"/>